<sequence>MSTWHPRWLICWTQADGRILNEALTGTGKLVYPCDQARNHCSTALAPALNFELPTDPTGNTKDLALTQGTYSIELAVKELIVDGKTYRYFDYAKAFRR</sequence>
<keyword evidence="2" id="KW-0614">Plasmid</keyword>
<name>A0A375FL07_9BURK</name>
<proteinExistence type="predicted"/>
<protein>
    <submittedName>
        <fullName evidence="2">Uncharacterized protein</fullName>
    </submittedName>
</protein>
<accession>A0A375FL07</accession>
<organism evidence="2">
    <name type="scientific">Cupriavidus taiwanensis</name>
    <dbReference type="NCBI Taxonomy" id="164546"/>
    <lineage>
        <taxon>Bacteria</taxon>
        <taxon>Pseudomonadati</taxon>
        <taxon>Pseudomonadota</taxon>
        <taxon>Betaproteobacteria</taxon>
        <taxon>Burkholderiales</taxon>
        <taxon>Burkholderiaceae</taxon>
        <taxon>Cupriavidus</taxon>
    </lineage>
</organism>
<geneLocation type="plasmid" evidence="1">
    <name>CBM2613_p</name>
</geneLocation>
<evidence type="ECO:0000313" key="3">
    <source>
        <dbReference type="Proteomes" id="UP000256952"/>
    </source>
</evidence>
<gene>
    <name evidence="2" type="ORF">CBM2612_P0204</name>
    <name evidence="1" type="ORF">CBM2613_P10040</name>
</gene>
<dbReference type="AlphaFoldDB" id="A0A375FL07"/>
<evidence type="ECO:0000313" key="1">
    <source>
        <dbReference type="EMBL" id="SOZ74394.1"/>
    </source>
</evidence>
<geneLocation type="plasmid" evidence="2">
    <name>I</name>
</geneLocation>
<evidence type="ECO:0000313" key="2">
    <source>
        <dbReference type="EMBL" id="SPD48859.1"/>
    </source>
</evidence>
<dbReference type="Proteomes" id="UP000256952">
    <property type="component" value="Plasmid CBM2613_p"/>
</dbReference>
<geneLocation type="plasmid" evidence="3">
    <name>cbm2613_p</name>
</geneLocation>
<reference evidence="1" key="1">
    <citation type="submission" date="2018-01" db="EMBL/GenBank/DDBJ databases">
        <authorList>
            <person name="Clerissi C."/>
        </authorList>
    </citation>
    <scope>NUCLEOTIDE SEQUENCE</scope>
    <source>
        <strain evidence="1">Cupriavidus taiwanensis STM 8556</strain>
        <plasmid evidence="1">CBM2613_p</plasmid>
    </source>
</reference>
<dbReference type="EMBL" id="LT984809">
    <property type="protein sequence ID" value="SPD48859.1"/>
    <property type="molecule type" value="Genomic_DNA"/>
</dbReference>
<reference evidence="2 3" key="2">
    <citation type="submission" date="2018-01" db="EMBL/GenBank/DDBJ databases">
        <authorList>
            <person name="Gaut B.S."/>
            <person name="Morton B.R."/>
            <person name="Clegg M.T."/>
            <person name="Duvall M.R."/>
        </authorList>
    </citation>
    <scope>NUCLEOTIDE SEQUENCE</scope>
    <source>
        <strain evidence="2">Cupriavidus taiwanensis STM 8555</strain>
        <plasmid evidence="2">I</plasmid>
        <plasmid evidence="3">Plasmid cbm2613_p</plasmid>
    </source>
</reference>
<dbReference type="EMBL" id="LT976981">
    <property type="protein sequence ID" value="SOZ74394.1"/>
    <property type="molecule type" value="Genomic_DNA"/>
</dbReference>